<sequence>MSKIAQLTLSVQLPDDETFISYQSITNHTVTDLLKAFINGAPAQTRSGKEKQVTDDSVKGFYLFGLTGVGKSHLLHASCAYAQELGLSSVCLSFSELQQLSVAVLDGLETIDVICLDDVQLIADNAQWQQAVFDLFNRVFEHNKKIIITGDKSVNQLGLTLPDLGSRLSWGLVEQLKPLSDEEKLTAIQFRAQQRGLLLSEEVARFLLTRLSREMNSLLDALDKLDKASIREQRRITIPFIKQVLLES</sequence>
<dbReference type="InterPro" id="IPR055199">
    <property type="entry name" value="Hda_lid"/>
</dbReference>
<evidence type="ECO:0000313" key="3">
    <source>
        <dbReference type="EMBL" id="GLX80103.1"/>
    </source>
</evidence>
<dbReference type="RefSeq" id="WP_284246064.1">
    <property type="nucleotide sequence ID" value="NZ_BSST01000001.1"/>
</dbReference>
<dbReference type="PANTHER" id="PTHR30050:SF5">
    <property type="entry name" value="DNAA REGULATORY INACTIVATOR HDA"/>
    <property type="match status" value="1"/>
</dbReference>
<evidence type="ECO:0000259" key="2">
    <source>
        <dbReference type="Pfam" id="PF22688"/>
    </source>
</evidence>
<organism evidence="3 4">
    <name type="scientific">Thalassotalea insulae</name>
    <dbReference type="NCBI Taxonomy" id="2056778"/>
    <lineage>
        <taxon>Bacteria</taxon>
        <taxon>Pseudomonadati</taxon>
        <taxon>Pseudomonadota</taxon>
        <taxon>Gammaproteobacteria</taxon>
        <taxon>Alteromonadales</taxon>
        <taxon>Colwelliaceae</taxon>
        <taxon>Thalassotalea</taxon>
    </lineage>
</organism>
<dbReference type="NCBIfam" id="TIGR03420">
    <property type="entry name" value="DnaA_homol_Hda"/>
    <property type="match status" value="1"/>
</dbReference>
<feature type="domain" description="Chromosomal replication initiator protein DnaA ATPAse" evidence="1">
    <location>
        <begin position="37"/>
        <end position="173"/>
    </location>
</feature>
<dbReference type="SUPFAM" id="SSF52540">
    <property type="entry name" value="P-loop containing nucleoside triphosphate hydrolases"/>
    <property type="match status" value="1"/>
</dbReference>
<evidence type="ECO:0000313" key="4">
    <source>
        <dbReference type="Proteomes" id="UP001157186"/>
    </source>
</evidence>
<dbReference type="Pfam" id="PF22688">
    <property type="entry name" value="Hda_lid"/>
    <property type="match status" value="1"/>
</dbReference>
<accession>A0ABQ6GW06</accession>
<dbReference type="Gene3D" id="3.40.50.300">
    <property type="entry name" value="P-loop containing nucleotide triphosphate hydrolases"/>
    <property type="match status" value="1"/>
</dbReference>
<name>A0ABQ6GW06_9GAMM</name>
<dbReference type="Gene3D" id="1.10.8.60">
    <property type="match status" value="1"/>
</dbReference>
<dbReference type="PANTHER" id="PTHR30050">
    <property type="entry name" value="CHROMOSOMAL REPLICATION INITIATOR PROTEIN DNAA"/>
    <property type="match status" value="1"/>
</dbReference>
<reference evidence="3 4" key="1">
    <citation type="submission" date="2023-03" db="EMBL/GenBank/DDBJ databases">
        <title>Draft genome sequence of Thalassotalea insulae KCTC 62186T.</title>
        <authorList>
            <person name="Sawabe T."/>
        </authorList>
    </citation>
    <scope>NUCLEOTIDE SEQUENCE [LARGE SCALE GENOMIC DNA]</scope>
    <source>
        <strain evidence="3 4">KCTC 62186</strain>
    </source>
</reference>
<dbReference type="Pfam" id="PF00308">
    <property type="entry name" value="Bac_DnaA"/>
    <property type="match status" value="1"/>
</dbReference>
<proteinExistence type="predicted"/>
<dbReference type="InterPro" id="IPR027417">
    <property type="entry name" value="P-loop_NTPase"/>
</dbReference>
<dbReference type="Proteomes" id="UP001157186">
    <property type="component" value="Unassembled WGS sequence"/>
</dbReference>
<protein>
    <submittedName>
        <fullName evidence="3">DnaA regulatory inactivator Hda</fullName>
    </submittedName>
</protein>
<evidence type="ECO:0000259" key="1">
    <source>
        <dbReference type="Pfam" id="PF00308"/>
    </source>
</evidence>
<gene>
    <name evidence="3" type="primary">hda</name>
    <name evidence="3" type="ORF">tinsulaeT_34430</name>
</gene>
<dbReference type="InterPro" id="IPR013317">
    <property type="entry name" value="DnaA_dom"/>
</dbReference>
<dbReference type="InterPro" id="IPR017788">
    <property type="entry name" value="Hda"/>
</dbReference>
<feature type="domain" description="Hda lid" evidence="2">
    <location>
        <begin position="181"/>
        <end position="245"/>
    </location>
</feature>
<comment type="caution">
    <text evidence="3">The sequence shown here is derived from an EMBL/GenBank/DDBJ whole genome shotgun (WGS) entry which is preliminary data.</text>
</comment>
<dbReference type="EMBL" id="BSST01000001">
    <property type="protein sequence ID" value="GLX80103.1"/>
    <property type="molecule type" value="Genomic_DNA"/>
</dbReference>
<keyword evidence="4" id="KW-1185">Reference proteome</keyword>